<dbReference type="Proteomes" id="UP000223329">
    <property type="component" value="Segment"/>
</dbReference>
<keyword evidence="2" id="KW-1185">Reference proteome</keyword>
<reference evidence="1 2" key="1">
    <citation type="submission" date="2017-04" db="EMBL/GenBank/DDBJ databases">
        <title>Sensitivity acquisition of phages to Acinetobacter calcoaceticus-baumannii complex species through exchange of pectate lyase domains.</title>
        <authorList>
            <person name="Oliveira H."/>
            <person name="Rita A."/>
            <person name="Konstantinidis N."/>
            <person name="Dotsch A."/>
            <person name="Ferreira A."/>
            <person name="Akturk E."/>
            <person name="Nemec A."/>
            <person name="Sillankorva S."/>
            <person name="Shneider M."/>
            <person name="Azeredo J."/>
        </authorList>
    </citation>
    <scope>NUCLEOTIDE SEQUENCE [LARGE SCALE GENOMIC DNA]</scope>
</reference>
<dbReference type="EMBL" id="MF033351">
    <property type="protein sequence ID" value="ASN73522.1"/>
    <property type="molecule type" value="Genomic_DNA"/>
</dbReference>
<protein>
    <submittedName>
        <fullName evidence="1">Uncharacterized protein</fullName>
    </submittedName>
</protein>
<organism evidence="1 2">
    <name type="scientific">Acinetobacter phage vB_ApiP_P2</name>
    <dbReference type="NCBI Taxonomy" id="2016053"/>
    <lineage>
        <taxon>Viruses</taxon>
        <taxon>Duplodnaviria</taxon>
        <taxon>Heunggongvirae</taxon>
        <taxon>Uroviricota</taxon>
        <taxon>Caudoviricetes</taxon>
        <taxon>Autographivirales</taxon>
        <taxon>Autoscriptoviridae</taxon>
        <taxon>Beijerinckvirinae</taxon>
        <taxon>Friunavirus</taxon>
        <taxon>Friunavirus P2</taxon>
    </lineage>
</organism>
<proteinExistence type="predicted"/>
<dbReference type="OrthoDB" id="38113at10239"/>
<sequence>MSKAIKPNEQTYVHGHSVTNNSNYILPESVIRLAAELRTELIKLNLPVTITVTVIDN</sequence>
<accession>A0A221SBZ7</accession>
<evidence type="ECO:0000313" key="2">
    <source>
        <dbReference type="Proteomes" id="UP000223329"/>
    </source>
</evidence>
<evidence type="ECO:0000313" key="1">
    <source>
        <dbReference type="EMBL" id="ASN73522.1"/>
    </source>
</evidence>
<gene>
    <name evidence="1" type="ORF">P2_12</name>
</gene>
<name>A0A221SBZ7_9CAUD</name>